<organism evidence="1 2">
    <name type="scientific">Hoeflea alexandrii</name>
    <dbReference type="NCBI Taxonomy" id="288436"/>
    <lineage>
        <taxon>Bacteria</taxon>
        <taxon>Pseudomonadati</taxon>
        <taxon>Pseudomonadota</taxon>
        <taxon>Alphaproteobacteria</taxon>
        <taxon>Hyphomicrobiales</taxon>
        <taxon>Rhizobiaceae</taxon>
        <taxon>Hoeflea</taxon>
    </lineage>
</organism>
<dbReference type="Proteomes" id="UP001320715">
    <property type="component" value="Unassembled WGS sequence"/>
</dbReference>
<dbReference type="EMBL" id="JAAAML010000005">
    <property type="protein sequence ID" value="MCO6410959.1"/>
    <property type="molecule type" value="Genomic_DNA"/>
</dbReference>
<gene>
    <name evidence="1" type="ORF">GTW23_22475</name>
</gene>
<comment type="caution">
    <text evidence="1">The sequence shown here is derived from an EMBL/GenBank/DDBJ whole genome shotgun (WGS) entry which is preliminary data.</text>
</comment>
<name>A0ABT1CXL5_9HYPH</name>
<evidence type="ECO:0000313" key="2">
    <source>
        <dbReference type="Proteomes" id="UP001320715"/>
    </source>
</evidence>
<accession>A0ABT1CXL5</accession>
<evidence type="ECO:0000313" key="1">
    <source>
        <dbReference type="EMBL" id="MCO6410959.1"/>
    </source>
</evidence>
<sequence length="88" mass="10182">MAICAAEAARKAFLTREWREDNIPPHHDMQWPAVVCLDRQRKIDQPMIGAVGVLLLSTAERRDQIGFIVAERRFRSNPEKGRERNILD</sequence>
<keyword evidence="2" id="KW-1185">Reference proteome</keyword>
<protein>
    <submittedName>
        <fullName evidence="1">Uncharacterized protein</fullName>
    </submittedName>
</protein>
<reference evidence="1 2" key="1">
    <citation type="submission" date="2020-01" db="EMBL/GenBank/DDBJ databases">
        <title>Genomes of bacteria type strains.</title>
        <authorList>
            <person name="Chen J."/>
            <person name="Zhu S."/>
            <person name="Yang J."/>
        </authorList>
    </citation>
    <scope>NUCLEOTIDE SEQUENCE [LARGE SCALE GENOMIC DNA]</scope>
    <source>
        <strain evidence="1 2">DSM 16655</strain>
    </source>
</reference>
<dbReference type="RefSeq" id="WP_252917591.1">
    <property type="nucleotide sequence ID" value="NZ_JAAAML010000005.1"/>
</dbReference>
<proteinExistence type="predicted"/>